<dbReference type="InterPro" id="IPR028098">
    <property type="entry name" value="Glyco_trans_4-like_N"/>
</dbReference>
<evidence type="ECO:0000313" key="1">
    <source>
        <dbReference type="EMBL" id="ANK61926.1"/>
    </source>
</evidence>
<dbReference type="PANTHER" id="PTHR12526:SF630">
    <property type="entry name" value="GLYCOSYLTRANSFERASE"/>
    <property type="match status" value="1"/>
</dbReference>
<dbReference type="STRING" id="375175.AYR53_03575"/>
<keyword evidence="2" id="KW-1185">Reference proteome</keyword>
<proteinExistence type="predicted"/>
<dbReference type="GO" id="GO:0016757">
    <property type="term" value="F:glycosyltransferase activity"/>
    <property type="evidence" value="ECO:0007669"/>
    <property type="project" value="InterPro"/>
</dbReference>
<reference evidence="1 2" key="1">
    <citation type="submission" date="2016-03" db="EMBL/GenBank/DDBJ databases">
        <title>Pediococcus and Lactobacillus from brewery environment - whole genome sequencing and assembly.</title>
        <authorList>
            <person name="Behr J."/>
            <person name="Geissler A.J."/>
            <person name="Vogel R.F."/>
        </authorList>
    </citation>
    <scope>NUCLEOTIDE SEQUENCE [LARGE SCALE GENOMIC DNA]</scope>
    <source>
        <strain evidence="1 2">TMW 1.1989</strain>
    </source>
</reference>
<gene>
    <name evidence="1" type="ORF">AYR53_03575</name>
</gene>
<dbReference type="InterPro" id="IPR001296">
    <property type="entry name" value="Glyco_trans_1"/>
</dbReference>
<dbReference type="Proteomes" id="UP000078582">
    <property type="component" value="Chromosome"/>
</dbReference>
<organism evidence="1 2">
    <name type="scientific">Loigolactobacillus backii</name>
    <dbReference type="NCBI Taxonomy" id="375175"/>
    <lineage>
        <taxon>Bacteria</taxon>
        <taxon>Bacillati</taxon>
        <taxon>Bacillota</taxon>
        <taxon>Bacilli</taxon>
        <taxon>Lactobacillales</taxon>
        <taxon>Lactobacillaceae</taxon>
        <taxon>Loigolactobacillus</taxon>
    </lineage>
</organism>
<dbReference type="Gene3D" id="3.40.50.2000">
    <property type="entry name" value="Glycogen Phosphorylase B"/>
    <property type="match status" value="2"/>
</dbReference>
<sequence length="354" mass="40269">MDLIQALDQNTFDITLFYGTRRVDAAFTKVKSQLESVATLIPCEALGRDIDLYQDGVAFYQLLKVIRKLRPDIVHCHSSKAGILGRLAAKTCRVDKVFYTPHAFSFLAPEFSKQKRFVFIQIERFLSRAATTRIFAVSNGERTRAVLAKIDHQKKFKVIYNGLPKSEQRYRGYIRRELNIPADAIVIGNNSRLCEQKDPFTFVKIAEKITQKYPQIHFVYVGDGPLFKEVSDYVAKNNLGGQVHLMGYRSDSERLVTGYDYFLLPSLYEGLPYAPLEALRAHIPVIASRVVGNTEVVQEGVNGYLFDATDIKQAVLMVEKAIQQELCKETIQKDFQKRFSLEQMVAQISEAYGT</sequence>
<protein>
    <submittedName>
        <fullName evidence="1">Uncharacterized protein</fullName>
    </submittedName>
</protein>
<dbReference type="AlphaFoldDB" id="A0A192H1V5"/>
<evidence type="ECO:0000313" key="2">
    <source>
        <dbReference type="Proteomes" id="UP000078582"/>
    </source>
</evidence>
<dbReference type="PANTHER" id="PTHR12526">
    <property type="entry name" value="GLYCOSYLTRANSFERASE"/>
    <property type="match status" value="1"/>
</dbReference>
<dbReference type="RefSeq" id="WP_167574656.1">
    <property type="nucleotide sequence ID" value="NZ_CP014873.1"/>
</dbReference>
<dbReference type="GeneID" id="42981319"/>
<dbReference type="Pfam" id="PF00534">
    <property type="entry name" value="Glycos_transf_1"/>
    <property type="match status" value="1"/>
</dbReference>
<dbReference type="Pfam" id="PF13439">
    <property type="entry name" value="Glyco_transf_4"/>
    <property type="match status" value="1"/>
</dbReference>
<dbReference type="SUPFAM" id="SSF53756">
    <property type="entry name" value="UDP-Glycosyltransferase/glycogen phosphorylase"/>
    <property type="match status" value="1"/>
</dbReference>
<name>A0A192H1V5_9LACO</name>
<accession>A0A192H1V5</accession>
<dbReference type="EMBL" id="CP014873">
    <property type="protein sequence ID" value="ANK61926.1"/>
    <property type="molecule type" value="Genomic_DNA"/>
</dbReference>